<evidence type="ECO:0000313" key="2">
    <source>
        <dbReference type="EMBL" id="RLU24678.1"/>
    </source>
</evidence>
<reference evidence="2" key="2">
    <citation type="submission" date="2018-07" db="EMBL/GenBank/DDBJ databases">
        <authorList>
            <person name="Mckenzie S.K."/>
            <person name="Kronauer D.J.C."/>
        </authorList>
    </citation>
    <scope>NUCLEOTIDE SEQUENCE</scope>
    <source>
        <strain evidence="2">Clonal line C1</strain>
    </source>
</reference>
<evidence type="ECO:0000256" key="1">
    <source>
        <dbReference type="SAM" id="MobiDB-lite"/>
    </source>
</evidence>
<dbReference type="Proteomes" id="UP000279307">
    <property type="component" value="Chromosome 3"/>
</dbReference>
<gene>
    <name evidence="2" type="ORF">DMN91_002767</name>
</gene>
<organism evidence="2">
    <name type="scientific">Ooceraea biroi</name>
    <name type="common">Clonal raider ant</name>
    <name type="synonym">Cerapachys biroi</name>
    <dbReference type="NCBI Taxonomy" id="2015173"/>
    <lineage>
        <taxon>Eukaryota</taxon>
        <taxon>Metazoa</taxon>
        <taxon>Ecdysozoa</taxon>
        <taxon>Arthropoda</taxon>
        <taxon>Hexapoda</taxon>
        <taxon>Insecta</taxon>
        <taxon>Pterygota</taxon>
        <taxon>Neoptera</taxon>
        <taxon>Endopterygota</taxon>
        <taxon>Hymenoptera</taxon>
        <taxon>Apocrita</taxon>
        <taxon>Aculeata</taxon>
        <taxon>Formicoidea</taxon>
        <taxon>Formicidae</taxon>
        <taxon>Dorylinae</taxon>
        <taxon>Ooceraea</taxon>
    </lineage>
</organism>
<dbReference type="EMBL" id="QOIP01000003">
    <property type="protein sequence ID" value="RLU24678.1"/>
    <property type="molecule type" value="Genomic_DNA"/>
</dbReference>
<reference evidence="2" key="1">
    <citation type="journal article" date="2018" name="Genome Res.">
        <title>The genomic architecture and molecular evolution of ant odorant receptors.</title>
        <authorList>
            <person name="McKenzie S.K."/>
            <person name="Kronauer D.J.C."/>
        </authorList>
    </citation>
    <scope>NUCLEOTIDE SEQUENCE [LARGE SCALE GENOMIC DNA]</scope>
    <source>
        <strain evidence="2">Clonal line C1</strain>
    </source>
</reference>
<feature type="region of interest" description="Disordered" evidence="1">
    <location>
        <begin position="27"/>
        <end position="58"/>
    </location>
</feature>
<accession>A0A3L8DXY7</accession>
<comment type="caution">
    <text evidence="2">The sequence shown here is derived from an EMBL/GenBank/DDBJ whole genome shotgun (WGS) entry which is preliminary data.</text>
</comment>
<protein>
    <submittedName>
        <fullName evidence="2">Uncharacterized protein</fullName>
    </submittedName>
</protein>
<name>A0A3L8DXY7_OOCBI</name>
<dbReference type="AlphaFoldDB" id="A0A3L8DXY7"/>
<proteinExistence type="predicted"/>
<sequence length="171" mass="19717">MENGRTSRTTCYRRQFLGQSDARRQLYDSEVSPAYDSRLRDPNRATWSLPPSPPPARDDLATCRPRPLIQVSVSTRENLCSRNPPSFHARYQGENVTVEPDTRNTSKKKSSVKRTAFNVEGKTPIIECKRKEFNFYEGQTYPKREIIQLASKGWHHYKSKGITSSYNPLCM</sequence>